<reference evidence="1" key="1">
    <citation type="submission" date="2021-01" db="EMBL/GenBank/DDBJ databases">
        <title>Modified the classification status of verrucomicrobia.</title>
        <authorList>
            <person name="Feng X."/>
        </authorList>
    </citation>
    <scope>NUCLEOTIDE SEQUENCE</scope>
    <source>
        <strain evidence="1">KCTC 22201</strain>
    </source>
</reference>
<dbReference type="EMBL" id="JAENII010000019">
    <property type="protein sequence ID" value="MBK1828876.1"/>
    <property type="molecule type" value="Genomic_DNA"/>
</dbReference>
<keyword evidence="2" id="KW-1185">Reference proteome</keyword>
<evidence type="ECO:0000313" key="1">
    <source>
        <dbReference type="EMBL" id="MBK1828876.1"/>
    </source>
</evidence>
<evidence type="ECO:0000313" key="2">
    <source>
        <dbReference type="Proteomes" id="UP000658278"/>
    </source>
</evidence>
<gene>
    <name evidence="1" type="ORF">JIN81_17710</name>
</gene>
<protein>
    <submittedName>
        <fullName evidence="1">Uncharacterized protein</fullName>
    </submittedName>
</protein>
<comment type="caution">
    <text evidence="1">The sequence shown here is derived from an EMBL/GenBank/DDBJ whole genome shotgun (WGS) entry which is preliminary data.</text>
</comment>
<organism evidence="1 2">
    <name type="scientific">Haloferula rosea</name>
    <dbReference type="NCBI Taxonomy" id="490093"/>
    <lineage>
        <taxon>Bacteria</taxon>
        <taxon>Pseudomonadati</taxon>
        <taxon>Verrucomicrobiota</taxon>
        <taxon>Verrucomicrobiia</taxon>
        <taxon>Verrucomicrobiales</taxon>
        <taxon>Verrucomicrobiaceae</taxon>
        <taxon>Haloferula</taxon>
    </lineage>
</organism>
<accession>A0A934RHZ9</accession>
<dbReference type="AlphaFoldDB" id="A0A934RHZ9"/>
<dbReference type="RefSeq" id="WP_200283116.1">
    <property type="nucleotide sequence ID" value="NZ_JAENII010000019.1"/>
</dbReference>
<proteinExistence type="predicted"/>
<sequence>MPADSAFADSLVVEQGFAYPDWDGIARHIESTLPESGWGAAWEKVAHQWLEHLRQHLGEAYQVHETSNFLILTSAPGHIAEDAKQSAEASLSQILRHLDGSASDLGYGKHVVLMFAESGDYYQYVAHFHPDGDVPMSGGLCIQSGYTHYAFPTYDHNGYRTVLAHELTHACLSHLPIPAWLNEALAMRMETAVTGDSIFYLDREIFERHLHHWNEETIQQFWSGAAWQIPGDSFELSYNLAEILWRKIEVDLNASKDQVTSFINAATYEDGGESAFRATFALGLEELAADFLGDGPWAPRPERF</sequence>
<dbReference type="Proteomes" id="UP000658278">
    <property type="component" value="Unassembled WGS sequence"/>
</dbReference>
<name>A0A934RHZ9_9BACT</name>